<sequence>MDKQYLYNFCFYMRRAFDFWVIIEGAANNTGSTKWCKSMPDKYHNNGSSIDGTYNYLDEYCHGYDNPIVHHVYGLVFNKDQMVNKAIDLIKLHRSEWLNSKILEPHFLWQIDCDEQWTSAAMDAAEKELKGDTGMFLCNYYVGPGLVARGGWGEGKSRPYRRLWGWKGQAFKSHEPPVLEGGNGKEQLLPQRFNHYAYYYEKDVEFKDKYYGGHEGIYKRWKKLQEKTVFPQPLNRLMPGRAGEICILKQ</sequence>
<evidence type="ECO:0000313" key="2">
    <source>
        <dbReference type="EMBL" id="QJB03160.1"/>
    </source>
</evidence>
<protein>
    <submittedName>
        <fullName evidence="1">Putative glycosyltransferase</fullName>
    </submittedName>
</protein>
<dbReference type="EMBL" id="MT143828">
    <property type="protein sequence ID" value="QJB03160.1"/>
    <property type="molecule type" value="Genomic_DNA"/>
</dbReference>
<dbReference type="EMBL" id="MT143688">
    <property type="protein sequence ID" value="QJB00291.1"/>
    <property type="molecule type" value="Genomic_DNA"/>
</dbReference>
<gene>
    <name evidence="1" type="ORF">MM171A00621_0006</name>
    <name evidence="2" type="ORF">MM171B00876_0004</name>
</gene>
<evidence type="ECO:0000313" key="1">
    <source>
        <dbReference type="EMBL" id="QJB00291.1"/>
    </source>
</evidence>
<reference evidence="1" key="1">
    <citation type="submission" date="2020-03" db="EMBL/GenBank/DDBJ databases">
        <title>The deep terrestrial virosphere.</title>
        <authorList>
            <person name="Holmfeldt K."/>
            <person name="Nilsson E."/>
            <person name="Simone D."/>
            <person name="Lopez-Fernandez M."/>
            <person name="Wu X."/>
            <person name="de Brujin I."/>
            <person name="Lundin D."/>
            <person name="Andersson A."/>
            <person name="Bertilsson S."/>
            <person name="Dopson M."/>
        </authorList>
    </citation>
    <scope>NUCLEOTIDE SEQUENCE</scope>
    <source>
        <strain evidence="1">MM171A00621</strain>
        <strain evidence="2">MM171B00876</strain>
    </source>
</reference>
<proteinExistence type="predicted"/>
<accession>A0A6M3LY65</accession>
<keyword evidence="1" id="KW-0808">Transferase</keyword>
<dbReference type="GO" id="GO:0016740">
    <property type="term" value="F:transferase activity"/>
    <property type="evidence" value="ECO:0007669"/>
    <property type="project" value="UniProtKB-KW"/>
</dbReference>
<name>A0A6M3LY65_9ZZZZ</name>
<dbReference type="AlphaFoldDB" id="A0A6M3LY65"/>
<organism evidence="1">
    <name type="scientific">viral metagenome</name>
    <dbReference type="NCBI Taxonomy" id="1070528"/>
    <lineage>
        <taxon>unclassified sequences</taxon>
        <taxon>metagenomes</taxon>
        <taxon>organismal metagenomes</taxon>
    </lineage>
</organism>